<evidence type="ECO:0000313" key="5">
    <source>
        <dbReference type="Proteomes" id="UP000236151"/>
    </source>
</evidence>
<dbReference type="Gene3D" id="2.60.40.10">
    <property type="entry name" value="Immunoglobulins"/>
    <property type="match status" value="1"/>
</dbReference>
<evidence type="ECO:0000256" key="1">
    <source>
        <dbReference type="ARBA" id="ARBA00022737"/>
    </source>
</evidence>
<dbReference type="PANTHER" id="PTHR43308:SF5">
    <property type="entry name" value="S-LAYER PROTEIN _ PEPTIDOGLYCAN ENDO-BETA-N-ACETYLGLUCOSAMINIDASE"/>
    <property type="match status" value="1"/>
</dbReference>
<evidence type="ECO:0000256" key="2">
    <source>
        <dbReference type="SAM" id="MobiDB-lite"/>
    </source>
</evidence>
<feature type="domain" description="SLH" evidence="3">
    <location>
        <begin position="2194"/>
        <end position="2255"/>
    </location>
</feature>
<dbReference type="Proteomes" id="UP000236151">
    <property type="component" value="Unassembled WGS sequence"/>
</dbReference>
<protein>
    <recommendedName>
        <fullName evidence="3">SLH domain-containing protein</fullName>
    </recommendedName>
</protein>
<evidence type="ECO:0000259" key="3">
    <source>
        <dbReference type="PROSITE" id="PS51272"/>
    </source>
</evidence>
<dbReference type="InterPro" id="IPR044060">
    <property type="entry name" value="Bacterial_rp_domain"/>
</dbReference>
<dbReference type="RefSeq" id="WP_103083059.1">
    <property type="nucleotide sequence ID" value="NZ_CP021850.1"/>
</dbReference>
<feature type="compositionally biased region" description="Low complexity" evidence="2">
    <location>
        <begin position="1983"/>
        <end position="1995"/>
    </location>
</feature>
<gene>
    <name evidence="4" type="ORF">CDQ84_17645</name>
</gene>
<name>A0A2K2F8N0_9CLOT</name>
<dbReference type="EMBL" id="NIOJ01000075">
    <property type="protein sequence ID" value="PNT95143.1"/>
    <property type="molecule type" value="Genomic_DNA"/>
</dbReference>
<dbReference type="KEGG" id="cthd:CDO33_12350"/>
<keyword evidence="1" id="KW-0677">Repeat</keyword>
<proteinExistence type="predicted"/>
<accession>A0A2K2F8N0</accession>
<evidence type="ECO:0000313" key="4">
    <source>
        <dbReference type="EMBL" id="PNT95143.1"/>
    </source>
</evidence>
<reference evidence="4 5" key="1">
    <citation type="submission" date="2017-06" db="EMBL/GenBank/DDBJ databases">
        <title>Investigating the central metabolism of Clostridium thermosuccinogenes.</title>
        <authorList>
            <person name="Koendjbiharie J.G."/>
            <person name="van Kranenburg R."/>
        </authorList>
    </citation>
    <scope>NUCLEOTIDE SEQUENCE [LARGE SCALE GENOMIC DNA]</scope>
    <source>
        <strain evidence="4 5">DSM 5806</strain>
    </source>
</reference>
<organism evidence="4 5">
    <name type="scientific">Clostridium thermosuccinogenes</name>
    <dbReference type="NCBI Taxonomy" id="84032"/>
    <lineage>
        <taxon>Bacteria</taxon>
        <taxon>Bacillati</taxon>
        <taxon>Bacillota</taxon>
        <taxon>Clostridia</taxon>
        <taxon>Eubacteriales</taxon>
        <taxon>Clostridiaceae</taxon>
        <taxon>Clostridium</taxon>
    </lineage>
</organism>
<feature type="region of interest" description="Disordered" evidence="2">
    <location>
        <begin position="1969"/>
        <end position="2003"/>
    </location>
</feature>
<feature type="domain" description="SLH" evidence="3">
    <location>
        <begin position="2133"/>
        <end position="2191"/>
    </location>
</feature>
<dbReference type="OrthoDB" id="1741965at2"/>
<dbReference type="PANTHER" id="PTHR43308">
    <property type="entry name" value="OUTER MEMBRANE PROTEIN ALPHA-RELATED"/>
    <property type="match status" value="1"/>
</dbReference>
<sequence>MKKIIKRIISVMLALAIIIEFLPITTLKVMAMEDSNGVVSISNEYISVDVSGKNGGFLIKTKEGDKLIKSDDNKALLYHRDEYDTSFTSFEVTYADGSTKQYLFGGSYGFLGMSSSDVEVKKINETEIHAVWEVNDLVFTQKLSLVSSGANEHGMVSIAYDVENKGSSPVSIKARILLDTAFDKKDYGTYQVVDANNKYRSIWTETVLTASDSIPQNFFANDDPYNPSVTAYTVSKQGQLPYQVAFGHWNNLAATLFDFAPDITLDFTNTLNKYMTADSAYALYYDIGSVPASGGKNTLITYYGVYSHHDEVVDSTMTLDITAPTALTLNSKKNAYVPLVKKGIADFSIQMVIKNLLGEQNADYSRLTLAVHTSYGLKPLNSLGQAIEGIEYDNYEPYNRYYVDVEAGETVSDVLYFSAIPAVNTEYRKIKLQVYNTSVDSTLTQDKILAEKVFYVLCPGTDGGLPKYTFTSLAPNIIYYSGTRHLYVTGTNIDIIYASIQSGNCTIKAYTEGKELTIPKENVLQPATDKLDIILADDMVTGEWYLQFEWSDEAVKGELVAPEYQKQTAPALKFMVSDDKQYKNDTYGVIAVVQLKSDTEPVYQILSFRNEKEFQAFKEGTTKSDGTKQKEYEEILLEFRGEFEIKESVYDSVRGERVPTKVKATSLKSSVDSKATNCITINNCIDFEAGVLTIFYTDSSSSTYSKYGDILVLFDGSLYTSNSRTSIWKGEAGLTKIVQGKEFGLIPYDTNGEREEDFDEEAISLVWPSILGTAQSILGMAFNLAYGRLGVMKDDDGNEVGRLISFGAKLDLGFLIPGKKDDDNNKDEKEDTYWTRLKAFWRYYKEGERGEYADWLYCNYDKFPIPIGVEKGNDDDDDDDKAASVMVEDILYGCGKGFIGLHFKVNVGIPNYIEKMPQIKGELEINTIGNWMIGLEGEMEFETFGLEVELTIKSYKNIPVPDKIYFFVSGFEPGLNIDAHGVIWITGGGGGIDNLYDTIFLTGGVPPLKILMSVTFDIIKVLSARCDFSIGPRGISFSASNIKIKATDIIALKKAAMQFDWYPDLYIMGSIQMSLADLIQGGGYIVLEGKNYSEWFFEAFVRAALTIPKSMPFVGGMTVTQVDLGLNTQKIWGQLKVLRSSLGVTYYWGGDLIFGEGEISKPTYPNLLGFDDIPVYHDAETGETLYMRVGTNLSIAAQPEIADDLDHIFKLMATTPSVYSTADRLKHKFNLGSGSDSDALIDIKYAADSLEDAISIAQKIIANGIKDGSDNEYVLILYDGTNPYEANANVTYNPDTSMGALTITMTTNACYEKDWYVTTPKASQIILYNVAPVPEITSVSGSANGTKLDINWSGTLLTELDSVKYYLVSDKDTIDEGGYPIGELTDSTEIGKGSKSFTVPADVPEGEYYIRAVYSKNDVINSAVISAGKVFVENDKTPDLPSISQVKPAGDLKFDIILDKLTANAYMVNVYEYDADSHSWVYSDVNGIVVEKANIVNNTITVGGSYIYTDNNQNTSSDAQSTSVVKGLAAGKDYRIGVIACNYVDSNGDGEYDSQVFSKESFYSSSGNVTTIDSATSVTMPEPNPPVVNVTADKVPVALSRTVGNKTESYDTYASSDITFTVSADKDMTGTWALDGEGGISGTVAGTTVSIPLTGLDDGDHTLIIKGTGPNGDGFRHAYTFAVDTLAPKLLLSSPTNGSFFNEDGTLTVAGTTDSTAFFSIYSDGMLVCANKSISELGGSIDSDGVFSFKVALPNAHSASSHKITIIASDIVGNATSVDAEVVHGGLSNIQSLAIYADGVKWDNDNIVSNPVSSNTYQLSLCAQTNKGVSFYLTDEKLVSWNCTAVEGTASIDSKGTLTVGADSVGFVTGSLHVAETGSLTSSITFGAERFSSNIGNYTVVTSATQGGRVTGGGTYAPGDTVTLTAIPDSGYKFTGWILEGVSVSDISASTISFTMPDRNVVVTAKFERKLPEDSGGGSPGNTPEESSGNTSEESSGNDEEDPTDSIVYSIAAIADQKVSLKIPSTVDVNQFVAYYLVNGKKVYVPMSIAEDGMLTFIAPATGKYTLVERKISFTDVEKHWAKDYIESAAARGLFTGIGDNKFDPNGKMTRAMFVTVLWRLAGRPSGGAIDFKDAAPNSYYSDALAWASNNGLVSGYGNGLFGVNDKVTREQMCVIFVRFLEYMGFDISEIPEALPFADEHAISSWAAQAVKLCRSLGIVNGKSGNIFDPAADATRAECCAMFIRLIKIYLNSIR</sequence>
<dbReference type="InterPro" id="IPR051465">
    <property type="entry name" value="Cell_Envelope_Struct_Comp"/>
</dbReference>
<keyword evidence="5" id="KW-1185">Reference proteome</keyword>
<dbReference type="Pfam" id="PF00395">
    <property type="entry name" value="SLH"/>
    <property type="match status" value="3"/>
</dbReference>
<feature type="domain" description="SLH" evidence="3">
    <location>
        <begin position="2069"/>
        <end position="2132"/>
    </location>
</feature>
<dbReference type="PROSITE" id="PS51272">
    <property type="entry name" value="SLH"/>
    <property type="match status" value="3"/>
</dbReference>
<dbReference type="InterPro" id="IPR001119">
    <property type="entry name" value="SLH_dom"/>
</dbReference>
<dbReference type="Pfam" id="PF18998">
    <property type="entry name" value="Flg_new_2"/>
    <property type="match status" value="1"/>
</dbReference>
<comment type="caution">
    <text evidence="4">The sequence shown here is derived from an EMBL/GenBank/DDBJ whole genome shotgun (WGS) entry which is preliminary data.</text>
</comment>
<dbReference type="InterPro" id="IPR013783">
    <property type="entry name" value="Ig-like_fold"/>
</dbReference>